<gene>
    <name evidence="1" type="ORF">BHE75_02176</name>
</gene>
<proteinExistence type="predicted"/>
<reference evidence="1 2" key="1">
    <citation type="submission" date="2016-09" db="EMBL/GenBank/DDBJ databases">
        <title>Metabolic pathway, cell adaptation mechanisms and a novel monoxygenase revealed through proteogenomic-transcription analysis of a Sphingomonas haloaromaticamans strain degrading the fungicide ortho-phenylphenol.</title>
        <authorList>
            <person name="Perruchon C."/>
            <person name="Papadopoulou E.S."/>
            <person name="Rousidou C."/>
            <person name="Vasileiadis S."/>
            <person name="Tanou G."/>
            <person name="Amoutzias G."/>
            <person name="Molassiotis A."/>
            <person name="Karpouzas D.G."/>
        </authorList>
    </citation>
    <scope>NUCLEOTIDE SEQUENCE [LARGE SCALE GENOMIC DNA]</scope>
    <source>
        <strain evidence="1 2">P3</strain>
    </source>
</reference>
<keyword evidence="2" id="KW-1185">Reference proteome</keyword>
<organism evidence="1 2">
    <name type="scientific">Edaphosphingomonas haloaromaticamans</name>
    <dbReference type="NCBI Taxonomy" id="653954"/>
    <lineage>
        <taxon>Bacteria</taxon>
        <taxon>Pseudomonadati</taxon>
        <taxon>Pseudomonadota</taxon>
        <taxon>Alphaproteobacteria</taxon>
        <taxon>Sphingomonadales</taxon>
        <taxon>Rhizorhabdaceae</taxon>
        <taxon>Edaphosphingomonas</taxon>
    </lineage>
</organism>
<dbReference type="OrthoDB" id="3777295at2"/>
<sequence>MQHRTISGHIRYTSKKPEMLDRERGREWFSFTRHGDGSTIFRARCEIEEPAPTVLRDIIYALDAEGRPQDLHIHLTVGDRFMGSGWMHHVPGEQGGTIECESFGPSIGRLSQVMPYAGTIDGFGTHPIAGDGYTTRCMDVSRGPHRRNIRVFLPSPDHRGATPPMIAEVNIGLEYVGDETVTVPAGTFACRHFRFVDDEGPGMGGTQHPHYDMWVTADEDSIFVQGGVGGYMQTWYELVELQR</sequence>
<dbReference type="RefSeq" id="WP_015456836.1">
    <property type="nucleotide sequence ID" value="NZ_MIPT01000001.1"/>
</dbReference>
<dbReference type="EMBL" id="MIPT01000001">
    <property type="protein sequence ID" value="OHT20181.1"/>
    <property type="molecule type" value="Genomic_DNA"/>
</dbReference>
<dbReference type="Proteomes" id="UP000179467">
    <property type="component" value="Unassembled WGS sequence"/>
</dbReference>
<accession>A0A1S1HFC6</accession>
<evidence type="ECO:0000313" key="2">
    <source>
        <dbReference type="Proteomes" id="UP000179467"/>
    </source>
</evidence>
<evidence type="ECO:0000313" key="1">
    <source>
        <dbReference type="EMBL" id="OHT20181.1"/>
    </source>
</evidence>
<evidence type="ECO:0008006" key="3">
    <source>
        <dbReference type="Google" id="ProtNLM"/>
    </source>
</evidence>
<name>A0A1S1HFC6_9SPHN</name>
<protein>
    <recommendedName>
        <fullName evidence="3">DUF3108 domain-containing protein</fullName>
    </recommendedName>
</protein>
<dbReference type="AlphaFoldDB" id="A0A1S1HFC6"/>
<comment type="caution">
    <text evidence="1">The sequence shown here is derived from an EMBL/GenBank/DDBJ whole genome shotgun (WGS) entry which is preliminary data.</text>
</comment>